<organism evidence="1 2">
    <name type="scientific">Urbifossiella limnaea</name>
    <dbReference type="NCBI Taxonomy" id="2528023"/>
    <lineage>
        <taxon>Bacteria</taxon>
        <taxon>Pseudomonadati</taxon>
        <taxon>Planctomycetota</taxon>
        <taxon>Planctomycetia</taxon>
        <taxon>Gemmatales</taxon>
        <taxon>Gemmataceae</taxon>
        <taxon>Urbifossiella</taxon>
    </lineage>
</organism>
<sequence>MPGVAVERVHGRSQDCTWLDLTVRSPWSLVRLANLTSAANVGLQVGYNWYRHGKHEFGPDDLGLVVYRLEVPGAREPGPDSEPGPDGSTTLQIVGICLVDYLREKELLVDAEAERLNDAFNNRG</sequence>
<dbReference type="KEGG" id="uli:ETAA1_57370"/>
<reference evidence="1 2" key="1">
    <citation type="submission" date="2019-02" db="EMBL/GenBank/DDBJ databases">
        <title>Deep-cultivation of Planctomycetes and their phenomic and genomic characterization uncovers novel biology.</title>
        <authorList>
            <person name="Wiegand S."/>
            <person name="Jogler M."/>
            <person name="Boedeker C."/>
            <person name="Pinto D."/>
            <person name="Vollmers J."/>
            <person name="Rivas-Marin E."/>
            <person name="Kohn T."/>
            <person name="Peeters S.H."/>
            <person name="Heuer A."/>
            <person name="Rast P."/>
            <person name="Oberbeckmann S."/>
            <person name="Bunk B."/>
            <person name="Jeske O."/>
            <person name="Meyerdierks A."/>
            <person name="Storesund J.E."/>
            <person name="Kallscheuer N."/>
            <person name="Luecker S."/>
            <person name="Lage O.M."/>
            <person name="Pohl T."/>
            <person name="Merkel B.J."/>
            <person name="Hornburger P."/>
            <person name="Mueller R.-W."/>
            <person name="Bruemmer F."/>
            <person name="Labrenz M."/>
            <person name="Spormann A.M."/>
            <person name="Op den Camp H."/>
            <person name="Overmann J."/>
            <person name="Amann R."/>
            <person name="Jetten M.S.M."/>
            <person name="Mascher T."/>
            <person name="Medema M.H."/>
            <person name="Devos D.P."/>
            <person name="Kaster A.-K."/>
            <person name="Ovreas L."/>
            <person name="Rohde M."/>
            <person name="Galperin M.Y."/>
            <person name="Jogler C."/>
        </authorList>
    </citation>
    <scope>NUCLEOTIDE SEQUENCE [LARGE SCALE GENOMIC DNA]</scope>
    <source>
        <strain evidence="1 2">ETA_A1</strain>
    </source>
</reference>
<evidence type="ECO:0000313" key="1">
    <source>
        <dbReference type="EMBL" id="QDU23731.1"/>
    </source>
</evidence>
<dbReference type="AlphaFoldDB" id="A0A517Y1U5"/>
<keyword evidence="2" id="KW-1185">Reference proteome</keyword>
<accession>A0A517Y1U5</accession>
<dbReference type="EMBL" id="CP036273">
    <property type="protein sequence ID" value="QDU23731.1"/>
    <property type="molecule type" value="Genomic_DNA"/>
</dbReference>
<proteinExistence type="predicted"/>
<protein>
    <submittedName>
        <fullName evidence="1">Uncharacterized protein</fullName>
    </submittedName>
</protein>
<gene>
    <name evidence="1" type="ORF">ETAA1_57370</name>
</gene>
<dbReference type="Proteomes" id="UP000319576">
    <property type="component" value="Chromosome"/>
</dbReference>
<evidence type="ECO:0000313" key="2">
    <source>
        <dbReference type="Proteomes" id="UP000319576"/>
    </source>
</evidence>
<name>A0A517Y1U5_9BACT</name>